<organism evidence="3 4">
    <name type="scientific">Kalanchoe fedtschenkoi</name>
    <name type="common">Lavender scallops</name>
    <name type="synonym">South American air plant</name>
    <dbReference type="NCBI Taxonomy" id="63787"/>
    <lineage>
        <taxon>Eukaryota</taxon>
        <taxon>Viridiplantae</taxon>
        <taxon>Streptophyta</taxon>
        <taxon>Embryophyta</taxon>
        <taxon>Tracheophyta</taxon>
        <taxon>Spermatophyta</taxon>
        <taxon>Magnoliopsida</taxon>
        <taxon>eudicotyledons</taxon>
        <taxon>Gunneridae</taxon>
        <taxon>Pentapetalae</taxon>
        <taxon>Saxifragales</taxon>
        <taxon>Crassulaceae</taxon>
        <taxon>Kalanchoe</taxon>
    </lineage>
</organism>
<dbReference type="Pfam" id="PF00560">
    <property type="entry name" value="LRR_1"/>
    <property type="match status" value="1"/>
</dbReference>
<dbReference type="SUPFAM" id="SSF52058">
    <property type="entry name" value="L domain-like"/>
    <property type="match status" value="1"/>
</dbReference>
<dbReference type="InterPro" id="IPR032675">
    <property type="entry name" value="LRR_dom_sf"/>
</dbReference>
<dbReference type="InterPro" id="IPR001611">
    <property type="entry name" value="Leu-rich_rpt"/>
</dbReference>
<dbReference type="Gramene" id="Kaladp0081s0177.1.v1.1">
    <property type="protein sequence ID" value="Kaladp0081s0177.1.v1.1"/>
    <property type="gene ID" value="Kaladp0081s0177.v1.1"/>
</dbReference>
<keyword evidence="4" id="KW-1185">Reference proteome</keyword>
<dbReference type="PANTHER" id="PTHR47988">
    <property type="entry name" value="SOMATIC EMBRYOGENESIS RECEPTOR KINASE 1"/>
    <property type="match status" value="1"/>
</dbReference>
<dbReference type="EnsemblPlants" id="Kaladp0081s0177.1.v1.1">
    <property type="protein sequence ID" value="Kaladp0081s0177.1.v1.1"/>
    <property type="gene ID" value="Kaladp0081s0177.v1.1"/>
</dbReference>
<accession>A0A7N0URY7</accession>
<keyword evidence="1 2" id="KW-0732">Signal</keyword>
<evidence type="ECO:0000256" key="2">
    <source>
        <dbReference type="SAM" id="SignalP"/>
    </source>
</evidence>
<dbReference type="Gene3D" id="3.80.10.10">
    <property type="entry name" value="Ribonuclease Inhibitor"/>
    <property type="match status" value="1"/>
</dbReference>
<name>A0A7N0URY7_KALFE</name>
<evidence type="ECO:0000313" key="4">
    <source>
        <dbReference type="Proteomes" id="UP000594263"/>
    </source>
</evidence>
<proteinExistence type="predicted"/>
<feature type="signal peptide" evidence="2">
    <location>
        <begin position="1"/>
        <end position="24"/>
    </location>
</feature>
<dbReference type="Proteomes" id="UP000594263">
    <property type="component" value="Unplaced"/>
</dbReference>
<reference evidence="3" key="1">
    <citation type="submission" date="2021-01" db="UniProtKB">
        <authorList>
            <consortium name="EnsemblPlants"/>
        </authorList>
    </citation>
    <scope>IDENTIFICATION</scope>
</reference>
<dbReference type="AlphaFoldDB" id="A0A7N0URY7"/>
<dbReference type="PROSITE" id="PS51450">
    <property type="entry name" value="LRR"/>
    <property type="match status" value="1"/>
</dbReference>
<evidence type="ECO:0000256" key="1">
    <source>
        <dbReference type="ARBA" id="ARBA00022729"/>
    </source>
</evidence>
<sequence length="112" mass="11987">MISTALSVFCSLAMIASLVMPAFGNKDNDALMVLRQNLSDLNHALDKLYENNIQGSISSELGDLKNLLTLDLNNNNISGIIPPSLRNLKQLIILSVSNTQVIGSPPPPSPTS</sequence>
<feature type="chain" id="PRO_5029832255" evidence="2">
    <location>
        <begin position="25"/>
        <end position="112"/>
    </location>
</feature>
<evidence type="ECO:0000313" key="3">
    <source>
        <dbReference type="EnsemblPlants" id="Kaladp0081s0177.1.v1.1"/>
    </source>
</evidence>
<protein>
    <submittedName>
        <fullName evidence="3">Uncharacterized protein</fullName>
    </submittedName>
</protein>